<dbReference type="InterPro" id="IPR050423">
    <property type="entry name" value="UPF0337_stress_rsp"/>
</dbReference>
<accession>A0ABQ3BX67</accession>
<organism evidence="4 5">
    <name type="scientific">Cognatilysobacter xinjiangensis</name>
    <dbReference type="NCBI Taxonomy" id="546892"/>
    <lineage>
        <taxon>Bacteria</taxon>
        <taxon>Pseudomonadati</taxon>
        <taxon>Pseudomonadota</taxon>
        <taxon>Gammaproteobacteria</taxon>
        <taxon>Lysobacterales</taxon>
        <taxon>Lysobacteraceae</taxon>
        <taxon>Cognatilysobacter</taxon>
    </lineage>
</organism>
<proteinExistence type="inferred from homology"/>
<comment type="similarity">
    <text evidence="1">Belongs to the UPF0337 (CsbD) family.</text>
</comment>
<dbReference type="InterPro" id="IPR036629">
    <property type="entry name" value="YjbJ_sf"/>
</dbReference>
<dbReference type="Proteomes" id="UP000643403">
    <property type="component" value="Unassembled WGS sequence"/>
</dbReference>
<name>A0ABQ3BX67_9GAMM</name>
<evidence type="ECO:0000256" key="1">
    <source>
        <dbReference type="ARBA" id="ARBA00009129"/>
    </source>
</evidence>
<dbReference type="PANTHER" id="PTHR34977">
    <property type="entry name" value="UPF0337 PROTEIN YJBJ"/>
    <property type="match status" value="1"/>
</dbReference>
<evidence type="ECO:0000313" key="4">
    <source>
        <dbReference type="EMBL" id="GGZ60684.1"/>
    </source>
</evidence>
<dbReference type="PANTHER" id="PTHR34977:SF1">
    <property type="entry name" value="UPF0337 PROTEIN YJBJ"/>
    <property type="match status" value="1"/>
</dbReference>
<dbReference type="RefSeq" id="WP_189448026.1">
    <property type="nucleotide sequence ID" value="NZ_BMXY01000001.1"/>
</dbReference>
<dbReference type="InterPro" id="IPR008462">
    <property type="entry name" value="CsbD"/>
</dbReference>
<feature type="compositionally biased region" description="Basic and acidic residues" evidence="2">
    <location>
        <begin position="35"/>
        <end position="63"/>
    </location>
</feature>
<evidence type="ECO:0000313" key="5">
    <source>
        <dbReference type="Proteomes" id="UP000643403"/>
    </source>
</evidence>
<feature type="region of interest" description="Disordered" evidence="2">
    <location>
        <begin position="1"/>
        <end position="63"/>
    </location>
</feature>
<sequence>MDSKRTDGMGHEVKGSVKEATGKLTGDRSQQLEGNLEKNAGKVERSVGRAQDDVRSSERDSRR</sequence>
<protein>
    <submittedName>
        <fullName evidence="4">UPF0337 protein</fullName>
    </submittedName>
</protein>
<comment type="caution">
    <text evidence="4">The sequence shown here is derived from an EMBL/GenBank/DDBJ whole genome shotgun (WGS) entry which is preliminary data.</text>
</comment>
<feature type="domain" description="CsbD-like" evidence="3">
    <location>
        <begin position="5"/>
        <end position="55"/>
    </location>
</feature>
<evidence type="ECO:0000259" key="3">
    <source>
        <dbReference type="Pfam" id="PF05532"/>
    </source>
</evidence>
<reference evidence="5" key="1">
    <citation type="journal article" date="2019" name="Int. J. Syst. Evol. Microbiol.">
        <title>The Global Catalogue of Microorganisms (GCM) 10K type strain sequencing project: providing services to taxonomists for standard genome sequencing and annotation.</title>
        <authorList>
            <consortium name="The Broad Institute Genomics Platform"/>
            <consortium name="The Broad Institute Genome Sequencing Center for Infectious Disease"/>
            <person name="Wu L."/>
            <person name="Ma J."/>
        </authorList>
    </citation>
    <scope>NUCLEOTIDE SEQUENCE [LARGE SCALE GENOMIC DNA]</scope>
    <source>
        <strain evidence="5">KCTC 22558</strain>
    </source>
</reference>
<gene>
    <name evidence="4" type="ORF">GCM10008101_13320</name>
</gene>
<dbReference type="Gene3D" id="1.10.1470.10">
    <property type="entry name" value="YjbJ"/>
    <property type="match status" value="1"/>
</dbReference>
<dbReference type="Pfam" id="PF05532">
    <property type="entry name" value="CsbD"/>
    <property type="match status" value="1"/>
</dbReference>
<keyword evidence="5" id="KW-1185">Reference proteome</keyword>
<feature type="compositionally biased region" description="Basic and acidic residues" evidence="2">
    <location>
        <begin position="1"/>
        <end position="21"/>
    </location>
</feature>
<evidence type="ECO:0000256" key="2">
    <source>
        <dbReference type="SAM" id="MobiDB-lite"/>
    </source>
</evidence>
<dbReference type="SUPFAM" id="SSF69047">
    <property type="entry name" value="Hypothetical protein YjbJ"/>
    <property type="match status" value="1"/>
</dbReference>
<dbReference type="EMBL" id="BMXY01000001">
    <property type="protein sequence ID" value="GGZ60684.1"/>
    <property type="molecule type" value="Genomic_DNA"/>
</dbReference>